<feature type="domain" description="Lipid/polyisoprenoid-binding YceI-like" evidence="2">
    <location>
        <begin position="40"/>
        <end position="198"/>
    </location>
</feature>
<dbReference type="InterPro" id="IPR007372">
    <property type="entry name" value="Lipid/polyisoprenoid-bd_YceI"/>
</dbReference>
<dbReference type="AlphaFoldDB" id="A0AAD1HTU7"/>
<dbReference type="InterPro" id="IPR036761">
    <property type="entry name" value="TTHA0802/YceI-like_sf"/>
</dbReference>
<dbReference type="SUPFAM" id="SSF101874">
    <property type="entry name" value="YceI-like"/>
    <property type="match status" value="1"/>
</dbReference>
<dbReference type="PANTHER" id="PTHR34406">
    <property type="entry name" value="PROTEIN YCEI"/>
    <property type="match status" value="1"/>
</dbReference>
<evidence type="ECO:0000259" key="2">
    <source>
        <dbReference type="SMART" id="SM00867"/>
    </source>
</evidence>
<protein>
    <recommendedName>
        <fullName evidence="2">Lipid/polyisoprenoid-binding YceI-like domain-containing protein</fullName>
    </recommendedName>
</protein>
<proteinExistence type="inferred from homology"/>
<dbReference type="EMBL" id="AP022564">
    <property type="protein sequence ID" value="BBX21054.1"/>
    <property type="molecule type" value="Genomic_DNA"/>
</dbReference>
<evidence type="ECO:0000313" key="3">
    <source>
        <dbReference type="EMBL" id="BBX21054.1"/>
    </source>
</evidence>
<dbReference type="Gene3D" id="2.40.128.110">
    <property type="entry name" value="Lipid/polyisoprenoid-binding, YceI-like"/>
    <property type="match status" value="1"/>
</dbReference>
<evidence type="ECO:0000256" key="1">
    <source>
        <dbReference type="ARBA" id="ARBA00008812"/>
    </source>
</evidence>
<evidence type="ECO:0000313" key="4">
    <source>
        <dbReference type="Proteomes" id="UP000467636"/>
    </source>
</evidence>
<organism evidence="3 4">
    <name type="scientific">Mycolicibacter terrae</name>
    <dbReference type="NCBI Taxonomy" id="1788"/>
    <lineage>
        <taxon>Bacteria</taxon>
        <taxon>Bacillati</taxon>
        <taxon>Actinomycetota</taxon>
        <taxon>Actinomycetes</taxon>
        <taxon>Mycobacteriales</taxon>
        <taxon>Mycobacteriaceae</taxon>
        <taxon>Mycolicibacter</taxon>
    </lineage>
</organism>
<keyword evidence="4" id="KW-1185">Reference proteome</keyword>
<gene>
    <name evidence="3" type="ORF">MTER_04650</name>
</gene>
<dbReference type="SMART" id="SM00867">
    <property type="entry name" value="YceI"/>
    <property type="match status" value="1"/>
</dbReference>
<name>A0AAD1HTU7_9MYCO</name>
<dbReference type="Proteomes" id="UP000467636">
    <property type="component" value="Chromosome"/>
</dbReference>
<sequence>MLRIIEGRLAPLVRAGYANGRGDEMSSVATFLSSPEAVGVWDLDTGESSIRFENGTMWGALKVRGAFTDFSGSGEIKDSKTVSGRVDIKAASVNTGLGTRDHDLRRSNFFDTDRYPDITVVVTSGESAGGDSARLNAELTVKGITGSFPLKVDVTPLGDGAVRLTTETTVTRKQFAVEGNFLGMVGNRTRLRASLVFRKA</sequence>
<dbReference type="Pfam" id="PF04264">
    <property type="entry name" value="YceI"/>
    <property type="match status" value="1"/>
</dbReference>
<reference evidence="3 4" key="1">
    <citation type="journal article" date="2019" name="Emerg. Microbes Infect.">
        <title>Comprehensive subspecies identification of 175 nontuberculous mycobacteria species based on 7547 genomic profiles.</title>
        <authorList>
            <person name="Matsumoto Y."/>
            <person name="Kinjo T."/>
            <person name="Motooka D."/>
            <person name="Nabeya D."/>
            <person name="Jung N."/>
            <person name="Uechi K."/>
            <person name="Horii T."/>
            <person name="Iida T."/>
            <person name="Fujita J."/>
            <person name="Nakamura S."/>
        </authorList>
    </citation>
    <scope>NUCLEOTIDE SEQUENCE [LARGE SCALE GENOMIC DNA]</scope>
    <source>
        <strain evidence="3 4">JCM 12143</strain>
    </source>
</reference>
<dbReference type="PANTHER" id="PTHR34406:SF1">
    <property type="entry name" value="PROTEIN YCEI"/>
    <property type="match status" value="1"/>
</dbReference>
<comment type="similarity">
    <text evidence="1">Belongs to the UPF0312 family.</text>
</comment>
<accession>A0AAD1HTU7</accession>